<dbReference type="AlphaFoldDB" id="A0A4Y7JM45"/>
<protein>
    <submittedName>
        <fullName evidence="1">Uncharacterized protein</fullName>
    </submittedName>
</protein>
<dbReference type="EMBL" id="CM010719">
    <property type="protein sequence ID" value="RZC61100.1"/>
    <property type="molecule type" value="Genomic_DNA"/>
</dbReference>
<sequence length="217" mass="25180">MRPPVAATRQILMWLRDTMILNTEEVELTGKHKRKSSCWSVSDSWRWRSGLLPMRKRRCLKLLMVPFSRDTGAVIFVYSYTFHFCSISHSMCCCELTDYNKVDSFFYRDPDEAKDQETDEGAAPVAYFGVADRISNDQWGGDTQWEDMLEALQRTLEGSQISVAYGKHKAQGLILVSHAFLFINMDVSTLWYYDTNSEFSVLTKYILINKYIGYCFC</sequence>
<organism evidence="1 2">
    <name type="scientific">Papaver somniferum</name>
    <name type="common">Opium poppy</name>
    <dbReference type="NCBI Taxonomy" id="3469"/>
    <lineage>
        <taxon>Eukaryota</taxon>
        <taxon>Viridiplantae</taxon>
        <taxon>Streptophyta</taxon>
        <taxon>Embryophyta</taxon>
        <taxon>Tracheophyta</taxon>
        <taxon>Spermatophyta</taxon>
        <taxon>Magnoliopsida</taxon>
        <taxon>Ranunculales</taxon>
        <taxon>Papaveraceae</taxon>
        <taxon>Papaveroideae</taxon>
        <taxon>Papaver</taxon>
    </lineage>
</organism>
<accession>A0A4Y7JM45</accession>
<dbReference type="Proteomes" id="UP000316621">
    <property type="component" value="Chromosome 5"/>
</dbReference>
<evidence type="ECO:0000313" key="2">
    <source>
        <dbReference type="Proteomes" id="UP000316621"/>
    </source>
</evidence>
<dbReference type="Gramene" id="RZC61100">
    <property type="protein sequence ID" value="RZC61100"/>
    <property type="gene ID" value="C5167_022866"/>
</dbReference>
<keyword evidence="2" id="KW-1185">Reference proteome</keyword>
<reference evidence="1 2" key="1">
    <citation type="journal article" date="2018" name="Science">
        <title>The opium poppy genome and morphinan production.</title>
        <authorList>
            <person name="Guo L."/>
            <person name="Winzer T."/>
            <person name="Yang X."/>
            <person name="Li Y."/>
            <person name="Ning Z."/>
            <person name="He Z."/>
            <person name="Teodor R."/>
            <person name="Lu Y."/>
            <person name="Bowser T.A."/>
            <person name="Graham I.A."/>
            <person name="Ye K."/>
        </authorList>
    </citation>
    <scope>NUCLEOTIDE SEQUENCE [LARGE SCALE GENOMIC DNA]</scope>
    <source>
        <strain evidence="2">cv. HN1</strain>
        <tissue evidence="1">Leaves</tissue>
    </source>
</reference>
<name>A0A4Y7JM45_PAPSO</name>
<evidence type="ECO:0000313" key="1">
    <source>
        <dbReference type="EMBL" id="RZC61100.1"/>
    </source>
</evidence>
<gene>
    <name evidence="1" type="ORF">C5167_022866</name>
</gene>
<proteinExistence type="predicted"/>